<dbReference type="PANTHER" id="PTHR41282:SF1">
    <property type="entry name" value="CONSERVED TRANSMEMBRANE PROTEIN-RELATED"/>
    <property type="match status" value="1"/>
</dbReference>
<keyword evidence="1" id="KW-1133">Transmembrane helix</keyword>
<evidence type="ECO:0000313" key="2">
    <source>
        <dbReference type="EMBL" id="SEO78948.1"/>
    </source>
</evidence>
<dbReference type="PANTHER" id="PTHR41282">
    <property type="entry name" value="CONSERVED TRANSMEMBRANE PROTEIN-RELATED"/>
    <property type="match status" value="1"/>
</dbReference>
<dbReference type="STRING" id="673521.SAMN05660991_01781"/>
<dbReference type="OrthoDB" id="116480at2"/>
<feature type="transmembrane region" description="Helical" evidence="1">
    <location>
        <begin position="116"/>
        <end position="133"/>
    </location>
</feature>
<reference evidence="3" key="1">
    <citation type="submission" date="2016-10" db="EMBL/GenBank/DDBJ databases">
        <authorList>
            <person name="Varghese N."/>
            <person name="Submissions S."/>
        </authorList>
    </citation>
    <scope>NUCLEOTIDE SEQUENCE [LARGE SCALE GENOMIC DNA]</scope>
    <source>
        <strain evidence="3">DSM 45413</strain>
    </source>
</reference>
<feature type="transmembrane region" description="Helical" evidence="1">
    <location>
        <begin position="246"/>
        <end position="263"/>
    </location>
</feature>
<dbReference type="RefSeq" id="WP_091942221.1">
    <property type="nucleotide sequence ID" value="NZ_FOEE01000004.1"/>
</dbReference>
<feature type="transmembrane region" description="Helical" evidence="1">
    <location>
        <begin position="173"/>
        <end position="199"/>
    </location>
</feature>
<evidence type="ECO:0000313" key="3">
    <source>
        <dbReference type="Proteomes" id="UP000198960"/>
    </source>
</evidence>
<sequence length="275" mass="29038">MPSHNPAFGRGFANATNGAAGQQYGSWGAGAPQPYGAPPHDPYAAPAPYTRTDTRYLTMDDVVQKTGLSFLVTVLAAAATWVLLPQDLAWGLALPAVLIAFVLGLVISFKQIANPVATLAYGALYGVALGAISEAFNDIYPGIVMQAVIGTFGVFAGMLVVYKTGAIRVTPKLTRWVVGAMFGVLALVLVNLVVGIFAGGDPLGIRSGGPIAILFSVVVIGVAAFMLLLDFDMADEAIRRGAPAKFAWYIAFGLLVTVVWLYLEILRLLSYLQDN</sequence>
<organism evidence="2 3">
    <name type="scientific">Trujillonella endophytica</name>
    <dbReference type="NCBI Taxonomy" id="673521"/>
    <lineage>
        <taxon>Bacteria</taxon>
        <taxon>Bacillati</taxon>
        <taxon>Actinomycetota</taxon>
        <taxon>Actinomycetes</taxon>
        <taxon>Geodermatophilales</taxon>
        <taxon>Geodermatophilaceae</taxon>
        <taxon>Trujillonella</taxon>
    </lineage>
</organism>
<keyword evidence="1" id="KW-0472">Membrane</keyword>
<accession>A0A1H8SKY6</accession>
<protein>
    <submittedName>
        <fullName evidence="2">Uncharacterized membrane protein, YccA/Bax inhibitor family</fullName>
    </submittedName>
</protein>
<feature type="transmembrane region" description="Helical" evidence="1">
    <location>
        <begin position="139"/>
        <end position="161"/>
    </location>
</feature>
<keyword evidence="3" id="KW-1185">Reference proteome</keyword>
<feature type="transmembrane region" description="Helical" evidence="1">
    <location>
        <begin position="211"/>
        <end position="234"/>
    </location>
</feature>
<dbReference type="EMBL" id="FOEE01000004">
    <property type="protein sequence ID" value="SEO78948.1"/>
    <property type="molecule type" value="Genomic_DNA"/>
</dbReference>
<dbReference type="PIRSF" id="PIRSF009160">
    <property type="entry name" value="UCP009160"/>
    <property type="match status" value="1"/>
</dbReference>
<name>A0A1H8SKY6_9ACTN</name>
<keyword evidence="1" id="KW-0812">Transmembrane</keyword>
<evidence type="ECO:0000256" key="1">
    <source>
        <dbReference type="SAM" id="Phobius"/>
    </source>
</evidence>
<dbReference type="Pfam" id="PF12811">
    <property type="entry name" value="BaxI_1"/>
    <property type="match status" value="1"/>
</dbReference>
<proteinExistence type="predicted"/>
<gene>
    <name evidence="2" type="ORF">SAMN05660991_01781</name>
</gene>
<feature type="transmembrane region" description="Helical" evidence="1">
    <location>
        <begin position="66"/>
        <end position="84"/>
    </location>
</feature>
<dbReference type="AlphaFoldDB" id="A0A1H8SKY6"/>
<dbReference type="InterPro" id="IPR010539">
    <property type="entry name" value="BaxI_1-like"/>
</dbReference>
<feature type="transmembrane region" description="Helical" evidence="1">
    <location>
        <begin position="90"/>
        <end position="109"/>
    </location>
</feature>
<dbReference type="Proteomes" id="UP000198960">
    <property type="component" value="Unassembled WGS sequence"/>
</dbReference>